<keyword evidence="5 7" id="KW-0627">Porphyrin biosynthesis</keyword>
<proteinExistence type="inferred from homology"/>
<dbReference type="SUPFAM" id="SSF53800">
    <property type="entry name" value="Chelatase"/>
    <property type="match status" value="1"/>
</dbReference>
<comment type="similarity">
    <text evidence="1 7 8">Belongs to the ferrochelatase family.</text>
</comment>
<reference evidence="9" key="1">
    <citation type="journal article" date="2020" name="ISME J.">
        <title>Gammaproteobacteria mediating utilization of methyl-, sulfur- and petroleum organic compounds in deep ocean hydrothermal plumes.</title>
        <authorList>
            <person name="Zhou Z."/>
            <person name="Liu Y."/>
            <person name="Pan J."/>
            <person name="Cron B.R."/>
            <person name="Toner B.M."/>
            <person name="Anantharaman K."/>
            <person name="Breier J.A."/>
            <person name="Dick G.J."/>
            <person name="Li M."/>
        </authorList>
    </citation>
    <scope>NUCLEOTIDE SEQUENCE</scope>
    <source>
        <strain evidence="9">SZUA-1501</strain>
    </source>
</reference>
<dbReference type="AlphaFoldDB" id="A0A9D0YR63"/>
<dbReference type="Proteomes" id="UP000606463">
    <property type="component" value="Unassembled WGS sequence"/>
</dbReference>
<evidence type="ECO:0000256" key="3">
    <source>
        <dbReference type="ARBA" id="ARBA00023133"/>
    </source>
</evidence>
<evidence type="ECO:0000256" key="5">
    <source>
        <dbReference type="ARBA" id="ARBA00023244"/>
    </source>
</evidence>
<gene>
    <name evidence="7 9" type="primary">hemH</name>
    <name evidence="9" type="ORF">EYH37_04950</name>
</gene>
<keyword evidence="3 7" id="KW-0350">Heme biosynthesis</keyword>
<keyword evidence="4 7" id="KW-0456">Lyase</keyword>
<dbReference type="NCBIfam" id="TIGR00109">
    <property type="entry name" value="hemH"/>
    <property type="match status" value="1"/>
</dbReference>
<dbReference type="Gene3D" id="3.40.50.1400">
    <property type="match status" value="2"/>
</dbReference>
<dbReference type="InterPro" id="IPR033659">
    <property type="entry name" value="Ferrochelatase_N"/>
</dbReference>
<protein>
    <recommendedName>
        <fullName evidence="7">Ferrochelatase</fullName>
        <ecNumber evidence="7">4.98.1.1</ecNumber>
    </recommendedName>
    <alternativeName>
        <fullName evidence="7">Heme synthase</fullName>
    </alternativeName>
    <alternativeName>
        <fullName evidence="7">Protoheme ferro-lyase</fullName>
    </alternativeName>
</protein>
<evidence type="ECO:0000256" key="1">
    <source>
        <dbReference type="ARBA" id="ARBA00007718"/>
    </source>
</evidence>
<keyword evidence="7" id="KW-0963">Cytoplasm</keyword>
<dbReference type="InterPro" id="IPR001015">
    <property type="entry name" value="Ferrochelatase"/>
</dbReference>
<dbReference type="PANTHER" id="PTHR11108">
    <property type="entry name" value="FERROCHELATASE"/>
    <property type="match status" value="1"/>
</dbReference>
<keyword evidence="7" id="KW-0479">Metal-binding</keyword>
<evidence type="ECO:0000256" key="8">
    <source>
        <dbReference type="RuleBase" id="RU004185"/>
    </source>
</evidence>
<dbReference type="GO" id="GO:0004325">
    <property type="term" value="F:ferrochelatase activity"/>
    <property type="evidence" value="ECO:0007669"/>
    <property type="project" value="UniProtKB-UniRule"/>
</dbReference>
<dbReference type="HAMAP" id="MF_00323">
    <property type="entry name" value="Ferrochelatase"/>
    <property type="match status" value="1"/>
</dbReference>
<evidence type="ECO:0000313" key="10">
    <source>
        <dbReference type="Proteomes" id="UP000606463"/>
    </source>
</evidence>
<evidence type="ECO:0000256" key="7">
    <source>
        <dbReference type="HAMAP-Rule" id="MF_00323"/>
    </source>
</evidence>
<dbReference type="GO" id="GO:0006783">
    <property type="term" value="P:heme biosynthetic process"/>
    <property type="evidence" value="ECO:0007669"/>
    <property type="project" value="UniProtKB-UniRule"/>
</dbReference>
<evidence type="ECO:0000313" key="9">
    <source>
        <dbReference type="EMBL" id="HIP98690.1"/>
    </source>
</evidence>
<organism evidence="9 10">
    <name type="scientific">Aquifex aeolicus</name>
    <dbReference type="NCBI Taxonomy" id="63363"/>
    <lineage>
        <taxon>Bacteria</taxon>
        <taxon>Pseudomonadati</taxon>
        <taxon>Aquificota</taxon>
        <taxon>Aquificia</taxon>
        <taxon>Aquificales</taxon>
        <taxon>Aquificaceae</taxon>
        <taxon>Aquifex</taxon>
    </lineage>
</organism>
<comment type="catalytic activity">
    <reaction evidence="6">
        <text>Fe-coproporphyrin III + 2 H(+) = coproporphyrin III + Fe(2+)</text>
        <dbReference type="Rhea" id="RHEA:49572"/>
        <dbReference type="ChEBI" id="CHEBI:15378"/>
        <dbReference type="ChEBI" id="CHEBI:29033"/>
        <dbReference type="ChEBI" id="CHEBI:68438"/>
        <dbReference type="ChEBI" id="CHEBI:131725"/>
        <dbReference type="EC" id="4.99.1.9"/>
    </reaction>
    <physiologicalReaction direction="right-to-left" evidence="6">
        <dbReference type="Rhea" id="RHEA:49574"/>
    </physiologicalReaction>
</comment>
<feature type="binding site" evidence="7">
    <location>
        <position position="257"/>
    </location>
    <ligand>
        <name>Fe(2+)</name>
        <dbReference type="ChEBI" id="CHEBI:29033"/>
    </ligand>
</feature>
<evidence type="ECO:0000256" key="2">
    <source>
        <dbReference type="ARBA" id="ARBA00023004"/>
    </source>
</evidence>
<comment type="subcellular location">
    <subcellularLocation>
        <location evidence="7">Cytoplasm</location>
    </subcellularLocation>
</comment>
<comment type="pathway">
    <text evidence="7">Porphyrin-containing compound metabolism; protoheme biosynthesis; protoheme from protoporphyrin-IX: step 1/1.</text>
</comment>
<dbReference type="PANTHER" id="PTHR11108:SF1">
    <property type="entry name" value="FERROCHELATASE, MITOCHONDRIAL"/>
    <property type="match status" value="1"/>
</dbReference>
<dbReference type="GO" id="GO:0046872">
    <property type="term" value="F:metal ion binding"/>
    <property type="evidence" value="ECO:0007669"/>
    <property type="project" value="UniProtKB-KW"/>
</dbReference>
<keyword evidence="2 7" id="KW-0408">Iron</keyword>
<comment type="caution">
    <text evidence="9">The sequence shown here is derived from an EMBL/GenBank/DDBJ whole genome shotgun (WGS) entry which is preliminary data.</text>
</comment>
<dbReference type="EMBL" id="DQVE01000051">
    <property type="protein sequence ID" value="HIP98690.1"/>
    <property type="molecule type" value="Genomic_DNA"/>
</dbReference>
<dbReference type="CDD" id="cd00419">
    <property type="entry name" value="Ferrochelatase_C"/>
    <property type="match status" value="1"/>
</dbReference>
<dbReference type="Pfam" id="PF00762">
    <property type="entry name" value="Ferrochelatase"/>
    <property type="match status" value="1"/>
</dbReference>
<dbReference type="EC" id="4.98.1.1" evidence="7"/>
<evidence type="ECO:0000256" key="4">
    <source>
        <dbReference type="ARBA" id="ARBA00023239"/>
    </source>
</evidence>
<accession>A0A9D0YR63</accession>
<dbReference type="CDD" id="cd03411">
    <property type="entry name" value="Ferrochelatase_N"/>
    <property type="match status" value="1"/>
</dbReference>
<comment type="catalytic activity">
    <reaction evidence="7">
        <text>heme b + 2 H(+) = protoporphyrin IX + Fe(2+)</text>
        <dbReference type="Rhea" id="RHEA:22584"/>
        <dbReference type="ChEBI" id="CHEBI:15378"/>
        <dbReference type="ChEBI" id="CHEBI:29033"/>
        <dbReference type="ChEBI" id="CHEBI:57306"/>
        <dbReference type="ChEBI" id="CHEBI:60344"/>
        <dbReference type="EC" id="4.98.1.1"/>
    </reaction>
</comment>
<sequence>MSKLLLLVNYGGPTLGKEKEYLRRLFSDEVLFPLPKPLRVFTGNLIATLRWRETRKILSSIGGKSPLLEQTLWQAKALAKLLKGWDVKVAMRYSHPLLEQALKNLGEVHRLVIFPLFPHYSFATYLTVERVVKRLHPKAVFTQPFYNCEAFIRGWVSQIETTLKEKKISSPFLVFSAHSLPLYLVKKYRDPYPLQVEESAKLIAQSLSLPFKVSYQSRVGPLKWLSPSTEEVIKELSRRGVKELVVVPISFTAENSETLQEIDQNYQNLAKSLGIKDFIRVKIPYDHPWWIECFKENFLKALG</sequence>
<dbReference type="InterPro" id="IPR033644">
    <property type="entry name" value="Ferrochelatase_C"/>
</dbReference>
<feature type="binding site" evidence="7">
    <location>
        <position position="178"/>
    </location>
    <ligand>
        <name>Fe(2+)</name>
        <dbReference type="ChEBI" id="CHEBI:29033"/>
    </ligand>
</feature>
<evidence type="ECO:0000256" key="6">
    <source>
        <dbReference type="ARBA" id="ARBA00024536"/>
    </source>
</evidence>
<dbReference type="GO" id="GO:0005737">
    <property type="term" value="C:cytoplasm"/>
    <property type="evidence" value="ECO:0007669"/>
    <property type="project" value="UniProtKB-SubCell"/>
</dbReference>
<comment type="function">
    <text evidence="7">Catalyzes the ferrous insertion into protoporphyrin IX.</text>
</comment>
<name>A0A9D0YR63_AQUAO</name>